<sequence>LVNSPMDIRNERILKQFEAMVHEFESLDKCRGKEFTLLWLREYQTYWQEVSLYDFDYFTDEAMTTTPKLSVKNGKETIDYSKLNDFLFSPLHKHWKNFLKLRNDSDLPVERFSFLVVYQNTTSWTERIELMQKWRSIAHSYSDLNASVWEANSMFVDQMLSLKTLAMQAS</sequence>
<dbReference type="GO" id="GO:0030659">
    <property type="term" value="C:cytoplasmic vesicle membrane"/>
    <property type="evidence" value="ECO:0007669"/>
    <property type="project" value="TreeGrafter"/>
</dbReference>
<dbReference type="WBParaSite" id="GPUH_0000364001-mRNA-1">
    <property type="protein sequence ID" value="GPUH_0000364001-mRNA-1"/>
    <property type="gene ID" value="GPUH_0000364001"/>
</dbReference>
<name>A0A183D4J2_9BILA</name>
<dbReference type="InterPro" id="IPR051697">
    <property type="entry name" value="Patched_domain-protein"/>
</dbReference>
<evidence type="ECO:0000313" key="1">
    <source>
        <dbReference type="WBParaSite" id="GPUH_0000364001-mRNA-1"/>
    </source>
</evidence>
<accession>A0A183D4J2</accession>
<dbReference type="PANTHER" id="PTHR10796">
    <property type="entry name" value="PATCHED-RELATED"/>
    <property type="match status" value="1"/>
</dbReference>
<organism evidence="1">
    <name type="scientific">Gongylonema pulchrum</name>
    <dbReference type="NCBI Taxonomy" id="637853"/>
    <lineage>
        <taxon>Eukaryota</taxon>
        <taxon>Metazoa</taxon>
        <taxon>Ecdysozoa</taxon>
        <taxon>Nematoda</taxon>
        <taxon>Chromadorea</taxon>
        <taxon>Rhabditida</taxon>
        <taxon>Spirurina</taxon>
        <taxon>Spiruromorpha</taxon>
        <taxon>Spiruroidea</taxon>
        <taxon>Gongylonematidae</taxon>
        <taxon>Gongylonema</taxon>
    </lineage>
</organism>
<protein>
    <submittedName>
        <fullName evidence="1">ATPase</fullName>
    </submittedName>
</protein>
<dbReference type="GO" id="GO:0005886">
    <property type="term" value="C:plasma membrane"/>
    <property type="evidence" value="ECO:0007669"/>
    <property type="project" value="TreeGrafter"/>
</dbReference>
<dbReference type="GO" id="GO:0006897">
    <property type="term" value="P:endocytosis"/>
    <property type="evidence" value="ECO:0007669"/>
    <property type="project" value="TreeGrafter"/>
</dbReference>
<dbReference type="PANTHER" id="PTHR10796:SF102">
    <property type="entry name" value="SSD DOMAIN-CONTAINING PROTEIN"/>
    <property type="match status" value="1"/>
</dbReference>
<reference evidence="1" key="1">
    <citation type="submission" date="2016-06" db="UniProtKB">
        <authorList>
            <consortium name="WormBaseParasite"/>
        </authorList>
    </citation>
    <scope>IDENTIFICATION</scope>
</reference>
<dbReference type="GO" id="GO:0018996">
    <property type="term" value="P:molting cycle, collagen and cuticulin-based cuticle"/>
    <property type="evidence" value="ECO:0007669"/>
    <property type="project" value="TreeGrafter"/>
</dbReference>
<proteinExistence type="predicted"/>
<dbReference type="AlphaFoldDB" id="A0A183D4J2"/>